<dbReference type="Proteomes" id="UP000274920">
    <property type="component" value="Unassembled WGS sequence"/>
</dbReference>
<evidence type="ECO:0000256" key="3">
    <source>
        <dbReference type="ARBA" id="ARBA00022475"/>
    </source>
</evidence>
<proteinExistence type="inferred from homology"/>
<feature type="transmembrane region" description="Helical" evidence="7">
    <location>
        <begin position="12"/>
        <end position="33"/>
    </location>
</feature>
<dbReference type="PROSITE" id="PS50928">
    <property type="entry name" value="ABC_TM1"/>
    <property type="match status" value="1"/>
</dbReference>
<feature type="domain" description="ABC transmembrane type-1" evidence="8">
    <location>
        <begin position="64"/>
        <end position="275"/>
    </location>
</feature>
<dbReference type="Gene3D" id="1.10.3720.10">
    <property type="entry name" value="MetI-like"/>
    <property type="match status" value="1"/>
</dbReference>
<dbReference type="InterPro" id="IPR035906">
    <property type="entry name" value="MetI-like_sf"/>
</dbReference>
<dbReference type="InterPro" id="IPR051393">
    <property type="entry name" value="ABC_transporter_permease"/>
</dbReference>
<feature type="transmembrane region" description="Helical" evidence="7">
    <location>
        <begin position="102"/>
        <end position="122"/>
    </location>
</feature>
<keyword evidence="4 7" id="KW-0812">Transmembrane</keyword>
<dbReference type="GO" id="GO:0055085">
    <property type="term" value="P:transmembrane transport"/>
    <property type="evidence" value="ECO:0007669"/>
    <property type="project" value="InterPro"/>
</dbReference>
<sequence length="287" mass="31807">MNKKSRYSISFLLPAMLIFIIFFIIPMLMSLFFSMTVWNFDNYTFVGLDNFKMFLTERSLNIGIRNTLMYAVVTSGAKVVLAFFIAVFLTGKIHTKNLIRSIVFFPNLVSTVAIGLTFTALMHPTKGVFNQVIAFFGGKGPNWLGNVDLALFSVAAVDIWKGISIATVIYIAGIASIDKTYYEAAAIDGAGRWQELRSITMPLCLPAMNSVIILSFIGGLRSFDLIWSMTGGGPGFATDVMASIIYKEYAAGYYGLSTAGNVIMFFLIGFFAFPLQRFLLSKEEKLE</sequence>
<comment type="subcellular location">
    <subcellularLocation>
        <location evidence="1 7">Cell membrane</location>
        <topology evidence="1 7">Multi-pass membrane protein</topology>
    </subcellularLocation>
</comment>
<dbReference type="SUPFAM" id="SSF161098">
    <property type="entry name" value="MetI-like"/>
    <property type="match status" value="1"/>
</dbReference>
<dbReference type="InterPro" id="IPR000515">
    <property type="entry name" value="MetI-like"/>
</dbReference>
<evidence type="ECO:0000256" key="7">
    <source>
        <dbReference type="RuleBase" id="RU363032"/>
    </source>
</evidence>
<evidence type="ECO:0000256" key="2">
    <source>
        <dbReference type="ARBA" id="ARBA00022448"/>
    </source>
</evidence>
<name>A0A3R8JLW7_9FIRM</name>
<accession>A0A3R8JLW7</accession>
<feature type="transmembrane region" description="Helical" evidence="7">
    <location>
        <begin position="198"/>
        <end position="219"/>
    </location>
</feature>
<dbReference type="PANTHER" id="PTHR30193:SF37">
    <property type="entry name" value="INNER MEMBRANE ABC TRANSPORTER PERMEASE PROTEIN YCJO"/>
    <property type="match status" value="1"/>
</dbReference>
<keyword evidence="6 7" id="KW-0472">Membrane</keyword>
<gene>
    <name evidence="9" type="ORF">EBB54_07585</name>
</gene>
<reference evidence="9" key="1">
    <citation type="submission" date="2018-10" db="EMBL/GenBank/DDBJ databases">
        <title>Schaedlerella arabinophila gen. nov. sp. nov., isolated from the mouse intestinal tract and comparative analysis with the genome of the closely related altered Schaedler flora strain ASF502.</title>
        <authorList>
            <person name="Miyake S."/>
            <person name="Soh M."/>
            <person name="Seedorf H."/>
        </authorList>
    </citation>
    <scope>NUCLEOTIDE SEQUENCE [LARGE SCALE GENOMIC DNA]</scope>
    <source>
        <strain evidence="9">DSM 106076</strain>
    </source>
</reference>
<comment type="similarity">
    <text evidence="7">Belongs to the binding-protein-dependent transport system permease family.</text>
</comment>
<dbReference type="PANTHER" id="PTHR30193">
    <property type="entry name" value="ABC TRANSPORTER PERMEASE PROTEIN"/>
    <property type="match status" value="1"/>
</dbReference>
<evidence type="ECO:0000256" key="4">
    <source>
        <dbReference type="ARBA" id="ARBA00022692"/>
    </source>
</evidence>
<dbReference type="EMBL" id="RHJS01000002">
    <property type="protein sequence ID" value="RRK31238.1"/>
    <property type="molecule type" value="Genomic_DNA"/>
</dbReference>
<comment type="caution">
    <text evidence="9">The sequence shown here is derived from an EMBL/GenBank/DDBJ whole genome shotgun (WGS) entry which is preliminary data.</text>
</comment>
<organism evidence="9 10">
    <name type="scientific">Schaedlerella arabinosiphila</name>
    <dbReference type="NCBI Taxonomy" id="2044587"/>
    <lineage>
        <taxon>Bacteria</taxon>
        <taxon>Bacillati</taxon>
        <taxon>Bacillota</taxon>
        <taxon>Clostridia</taxon>
        <taxon>Lachnospirales</taxon>
        <taxon>Lachnospiraceae</taxon>
        <taxon>Schaedlerella</taxon>
    </lineage>
</organism>
<dbReference type="AlphaFoldDB" id="A0A3R8JLW7"/>
<evidence type="ECO:0000313" key="9">
    <source>
        <dbReference type="EMBL" id="RRK31238.1"/>
    </source>
</evidence>
<evidence type="ECO:0000313" key="10">
    <source>
        <dbReference type="Proteomes" id="UP000274920"/>
    </source>
</evidence>
<keyword evidence="2 7" id="KW-0813">Transport</keyword>
<keyword evidence="10" id="KW-1185">Reference proteome</keyword>
<feature type="transmembrane region" description="Helical" evidence="7">
    <location>
        <begin position="68"/>
        <end position="90"/>
    </location>
</feature>
<feature type="transmembrane region" description="Helical" evidence="7">
    <location>
        <begin position="149"/>
        <end position="177"/>
    </location>
</feature>
<feature type="transmembrane region" description="Helical" evidence="7">
    <location>
        <begin position="253"/>
        <end position="273"/>
    </location>
</feature>
<feature type="transmembrane region" description="Helical" evidence="7">
    <location>
        <begin position="225"/>
        <end position="246"/>
    </location>
</feature>
<evidence type="ECO:0000256" key="1">
    <source>
        <dbReference type="ARBA" id="ARBA00004651"/>
    </source>
</evidence>
<evidence type="ECO:0000256" key="5">
    <source>
        <dbReference type="ARBA" id="ARBA00022989"/>
    </source>
</evidence>
<keyword evidence="5 7" id="KW-1133">Transmembrane helix</keyword>
<evidence type="ECO:0000259" key="8">
    <source>
        <dbReference type="PROSITE" id="PS50928"/>
    </source>
</evidence>
<dbReference type="Pfam" id="PF00528">
    <property type="entry name" value="BPD_transp_1"/>
    <property type="match status" value="1"/>
</dbReference>
<dbReference type="GO" id="GO:0005886">
    <property type="term" value="C:plasma membrane"/>
    <property type="evidence" value="ECO:0007669"/>
    <property type="project" value="UniProtKB-SubCell"/>
</dbReference>
<dbReference type="CDD" id="cd06261">
    <property type="entry name" value="TM_PBP2"/>
    <property type="match status" value="1"/>
</dbReference>
<evidence type="ECO:0000256" key="6">
    <source>
        <dbReference type="ARBA" id="ARBA00023136"/>
    </source>
</evidence>
<keyword evidence="3" id="KW-1003">Cell membrane</keyword>
<protein>
    <submittedName>
        <fullName evidence="9">Sugar ABC transporter permease</fullName>
    </submittedName>
</protein>